<evidence type="ECO:0000256" key="3">
    <source>
        <dbReference type="ARBA" id="ARBA00013252"/>
    </source>
</evidence>
<dbReference type="InterPro" id="IPR001533">
    <property type="entry name" value="Pterin_deHydtase"/>
</dbReference>
<keyword evidence="7" id="KW-1185">Reference proteome</keyword>
<name>A0A0L6V6E4_9BASI</name>
<evidence type="ECO:0000256" key="4">
    <source>
        <dbReference type="ARBA" id="ARBA00023239"/>
    </source>
</evidence>
<gene>
    <name evidence="6" type="ORF">VP01_2440g1</name>
</gene>
<evidence type="ECO:0000256" key="1">
    <source>
        <dbReference type="ARBA" id="ARBA00001554"/>
    </source>
</evidence>
<comment type="similarity">
    <text evidence="2">Belongs to the pterin-4-alpha-carbinolamine dehydratase family.</text>
</comment>
<protein>
    <recommendedName>
        <fullName evidence="3">4a-hydroxytetrahydrobiopterin dehydratase</fullName>
        <ecNumber evidence="3">4.2.1.96</ecNumber>
    </recommendedName>
</protein>
<dbReference type="GO" id="GO:0006729">
    <property type="term" value="P:tetrahydrobiopterin biosynthetic process"/>
    <property type="evidence" value="ECO:0007669"/>
    <property type="project" value="InterPro"/>
</dbReference>
<dbReference type="VEuPathDB" id="FungiDB:VP01_2440g1"/>
<dbReference type="OrthoDB" id="277398at2759"/>
<dbReference type="EC" id="4.2.1.96" evidence="3"/>
<dbReference type="Proteomes" id="UP000037035">
    <property type="component" value="Unassembled WGS sequence"/>
</dbReference>
<evidence type="ECO:0000313" key="7">
    <source>
        <dbReference type="Proteomes" id="UP000037035"/>
    </source>
</evidence>
<accession>A0A0L6V6E4</accession>
<dbReference type="Pfam" id="PF01329">
    <property type="entry name" value="Pterin_4a"/>
    <property type="match status" value="1"/>
</dbReference>
<evidence type="ECO:0000256" key="5">
    <source>
        <dbReference type="SAM" id="MobiDB-lite"/>
    </source>
</evidence>
<sequence>MWRWEAGRRRMTGRMEWEGEIKAAAVPTARRASGPIIKTYSTRESVLEVLQSPPNPSRLTTAPSSPAPTSSSGFTSISPPSPTNLTYFLLLFIYHHPDIAISNFNHLTLTLFTHSLNALTPRDFRLALRIDQALPKTIQPAQFQK</sequence>
<dbReference type="Gene3D" id="3.30.1360.20">
    <property type="entry name" value="Transcriptional coactivator/pterin dehydratase"/>
    <property type="match status" value="1"/>
</dbReference>
<organism evidence="6 7">
    <name type="scientific">Puccinia sorghi</name>
    <dbReference type="NCBI Taxonomy" id="27349"/>
    <lineage>
        <taxon>Eukaryota</taxon>
        <taxon>Fungi</taxon>
        <taxon>Dikarya</taxon>
        <taxon>Basidiomycota</taxon>
        <taxon>Pucciniomycotina</taxon>
        <taxon>Pucciniomycetes</taxon>
        <taxon>Pucciniales</taxon>
        <taxon>Pucciniaceae</taxon>
        <taxon>Puccinia</taxon>
    </lineage>
</organism>
<feature type="compositionally biased region" description="Low complexity" evidence="5">
    <location>
        <begin position="57"/>
        <end position="78"/>
    </location>
</feature>
<evidence type="ECO:0000256" key="2">
    <source>
        <dbReference type="ARBA" id="ARBA00006472"/>
    </source>
</evidence>
<comment type="caution">
    <text evidence="6">The sequence shown here is derived from an EMBL/GenBank/DDBJ whole genome shotgun (WGS) entry which is preliminary data.</text>
</comment>
<reference evidence="6 7" key="1">
    <citation type="submission" date="2015-08" db="EMBL/GenBank/DDBJ databases">
        <title>Next Generation Sequencing and Analysis of the Genome of Puccinia sorghi L Schw, the Causal Agent of Maize Common Rust.</title>
        <authorList>
            <person name="Rochi L."/>
            <person name="Burguener G."/>
            <person name="Darino M."/>
            <person name="Turjanski A."/>
            <person name="Kreff E."/>
            <person name="Dieguez M.J."/>
            <person name="Sacco F."/>
        </authorList>
    </citation>
    <scope>NUCLEOTIDE SEQUENCE [LARGE SCALE GENOMIC DNA]</scope>
    <source>
        <strain evidence="6 7">RO10H11247</strain>
    </source>
</reference>
<dbReference type="AlphaFoldDB" id="A0A0L6V6E4"/>
<proteinExistence type="inferred from homology"/>
<comment type="catalytic activity">
    <reaction evidence="1">
        <text>(4aS,6R)-4a-hydroxy-L-erythro-5,6,7,8-tetrahydrobiopterin = (6R)-L-erythro-6,7-dihydrobiopterin + H2O</text>
        <dbReference type="Rhea" id="RHEA:11920"/>
        <dbReference type="ChEBI" id="CHEBI:15377"/>
        <dbReference type="ChEBI" id="CHEBI:15642"/>
        <dbReference type="ChEBI" id="CHEBI:43120"/>
        <dbReference type="EC" id="4.2.1.96"/>
    </reaction>
</comment>
<dbReference type="InterPro" id="IPR036428">
    <property type="entry name" value="PCD_sf"/>
</dbReference>
<dbReference type="EMBL" id="LAVV01007326">
    <property type="protein sequence ID" value="KNZ56289.1"/>
    <property type="molecule type" value="Genomic_DNA"/>
</dbReference>
<dbReference type="GO" id="GO:0008124">
    <property type="term" value="F:4-alpha-hydroxytetrahydrobiopterin dehydratase activity"/>
    <property type="evidence" value="ECO:0007669"/>
    <property type="project" value="UniProtKB-EC"/>
</dbReference>
<evidence type="ECO:0000313" key="6">
    <source>
        <dbReference type="EMBL" id="KNZ56289.1"/>
    </source>
</evidence>
<feature type="region of interest" description="Disordered" evidence="5">
    <location>
        <begin position="48"/>
        <end position="80"/>
    </location>
</feature>
<keyword evidence="4" id="KW-0456">Lyase</keyword>
<dbReference type="SUPFAM" id="SSF55248">
    <property type="entry name" value="PCD-like"/>
    <property type="match status" value="1"/>
</dbReference>